<dbReference type="SUPFAM" id="SSF51735">
    <property type="entry name" value="NAD(P)-binding Rossmann-fold domains"/>
    <property type="match status" value="1"/>
</dbReference>
<dbReference type="PANTHER" id="PTHR43180">
    <property type="entry name" value="3-OXOACYL-(ACYL-CARRIER-PROTEIN) REDUCTASE (AFU_ORTHOLOGUE AFUA_6G11210)"/>
    <property type="match status" value="1"/>
</dbReference>
<dbReference type="InterPro" id="IPR036291">
    <property type="entry name" value="NAD(P)-bd_dom_sf"/>
</dbReference>
<comment type="similarity">
    <text evidence="1 4">Belongs to the short-chain dehydrogenases/reductases (SDR) family.</text>
</comment>
<dbReference type="PRINTS" id="PR00080">
    <property type="entry name" value="SDRFAMILY"/>
</dbReference>
<dbReference type="EnsemblFungi" id="MAPG_10406T0">
    <property type="protein sequence ID" value="MAPG_10406T0"/>
    <property type="gene ID" value="MAPG_10406"/>
</dbReference>
<dbReference type="Proteomes" id="UP000011715">
    <property type="component" value="Unassembled WGS sequence"/>
</dbReference>
<dbReference type="Gene3D" id="3.40.50.720">
    <property type="entry name" value="NAD(P)-binding Rossmann-like Domain"/>
    <property type="match status" value="1"/>
</dbReference>
<organism evidence="6 7">
    <name type="scientific">Magnaporthiopsis poae (strain ATCC 64411 / 73-15)</name>
    <name type="common">Kentucky bluegrass fungus</name>
    <name type="synonym">Magnaporthe poae</name>
    <dbReference type="NCBI Taxonomy" id="644358"/>
    <lineage>
        <taxon>Eukaryota</taxon>
        <taxon>Fungi</taxon>
        <taxon>Dikarya</taxon>
        <taxon>Ascomycota</taxon>
        <taxon>Pezizomycotina</taxon>
        <taxon>Sordariomycetes</taxon>
        <taxon>Sordariomycetidae</taxon>
        <taxon>Magnaporthales</taxon>
        <taxon>Magnaporthaceae</taxon>
        <taxon>Magnaporthiopsis</taxon>
    </lineage>
</organism>
<dbReference type="EMBL" id="ADBL01002328">
    <property type="status" value="NOT_ANNOTATED_CDS"/>
    <property type="molecule type" value="Genomic_DNA"/>
</dbReference>
<dbReference type="EMBL" id="GL876975">
    <property type="protein sequence ID" value="KLU90554.1"/>
    <property type="molecule type" value="Genomic_DNA"/>
</dbReference>
<gene>
    <name evidence="5" type="ORF">MAPG_10406</name>
</gene>
<dbReference type="VEuPathDB" id="FungiDB:MAPG_10406"/>
<proteinExistence type="inferred from homology"/>
<reference evidence="5" key="2">
    <citation type="submission" date="2010-05" db="EMBL/GenBank/DDBJ databases">
        <title>The Genome Sequence of Magnaporthe poae strain ATCC 64411.</title>
        <authorList>
            <consortium name="The Broad Institute Genome Sequencing Platform"/>
            <consortium name="Broad Institute Genome Sequencing Center for Infectious Disease"/>
            <person name="Ma L.-J."/>
            <person name="Dead R."/>
            <person name="Young S."/>
            <person name="Zeng Q."/>
            <person name="Koehrsen M."/>
            <person name="Alvarado L."/>
            <person name="Berlin A."/>
            <person name="Chapman S.B."/>
            <person name="Chen Z."/>
            <person name="Freedman E."/>
            <person name="Gellesch M."/>
            <person name="Goldberg J."/>
            <person name="Griggs A."/>
            <person name="Gujja S."/>
            <person name="Heilman E.R."/>
            <person name="Heiman D."/>
            <person name="Hepburn T."/>
            <person name="Howarth C."/>
            <person name="Jen D."/>
            <person name="Larson L."/>
            <person name="Mehta T."/>
            <person name="Neiman D."/>
            <person name="Pearson M."/>
            <person name="Roberts A."/>
            <person name="Saif S."/>
            <person name="Shea T."/>
            <person name="Shenoy N."/>
            <person name="Sisk P."/>
            <person name="Stolte C."/>
            <person name="Sykes S."/>
            <person name="Walk T."/>
            <person name="White J."/>
            <person name="Yandava C."/>
            <person name="Haas B."/>
            <person name="Nusbaum C."/>
            <person name="Birren B."/>
        </authorList>
    </citation>
    <scope>NUCLEOTIDE SEQUENCE</scope>
    <source>
        <strain evidence="5">ATCC 64411</strain>
    </source>
</reference>
<evidence type="ECO:0000313" key="5">
    <source>
        <dbReference type="EMBL" id="KLU90554.1"/>
    </source>
</evidence>
<dbReference type="STRING" id="644358.A0A0C4ECH9"/>
<evidence type="ECO:0000313" key="7">
    <source>
        <dbReference type="Proteomes" id="UP000011715"/>
    </source>
</evidence>
<dbReference type="InterPro" id="IPR020904">
    <property type="entry name" value="Sc_DH/Rdtase_CS"/>
</dbReference>
<dbReference type="PANTHER" id="PTHR43180:SF63">
    <property type="entry name" value="DEHYDROGENASE_REDUCTASE FAMILY PROTEIN, PUTATIVE (AFU_ORTHOLOGUE AFUA_6G03520)-RELATED"/>
    <property type="match status" value="1"/>
</dbReference>
<dbReference type="CDD" id="cd05233">
    <property type="entry name" value="SDR_c"/>
    <property type="match status" value="1"/>
</dbReference>
<dbReference type="OrthoDB" id="417891at2759"/>
<evidence type="ECO:0000313" key="6">
    <source>
        <dbReference type="EnsemblFungi" id="MAPG_10406T0"/>
    </source>
</evidence>
<dbReference type="Pfam" id="PF13561">
    <property type="entry name" value="adh_short_C2"/>
    <property type="match status" value="1"/>
</dbReference>
<evidence type="ECO:0000256" key="1">
    <source>
        <dbReference type="ARBA" id="ARBA00006484"/>
    </source>
</evidence>
<evidence type="ECO:0000256" key="3">
    <source>
        <dbReference type="ARBA" id="ARBA00023002"/>
    </source>
</evidence>
<dbReference type="PROSITE" id="PS00061">
    <property type="entry name" value="ADH_SHORT"/>
    <property type="match status" value="1"/>
</dbReference>
<accession>A0A0C4ECH9</accession>
<dbReference type="Pfam" id="PF00106">
    <property type="entry name" value="adh_short"/>
    <property type="match status" value="1"/>
</dbReference>
<evidence type="ECO:0000256" key="2">
    <source>
        <dbReference type="ARBA" id="ARBA00022857"/>
    </source>
</evidence>
<keyword evidence="2" id="KW-0521">NADP</keyword>
<keyword evidence="7" id="KW-1185">Reference proteome</keyword>
<reference evidence="7" key="1">
    <citation type="submission" date="2010-05" db="EMBL/GenBank/DDBJ databases">
        <title>The genome sequence of Magnaporthe poae strain ATCC 64411.</title>
        <authorList>
            <person name="Ma L.-J."/>
            <person name="Dead R."/>
            <person name="Young S."/>
            <person name="Zeng Q."/>
            <person name="Koehrsen M."/>
            <person name="Alvarado L."/>
            <person name="Berlin A."/>
            <person name="Chapman S.B."/>
            <person name="Chen Z."/>
            <person name="Freedman E."/>
            <person name="Gellesch M."/>
            <person name="Goldberg J."/>
            <person name="Griggs A."/>
            <person name="Gujja S."/>
            <person name="Heilman E.R."/>
            <person name="Heiman D."/>
            <person name="Hepburn T."/>
            <person name="Howarth C."/>
            <person name="Jen D."/>
            <person name="Larson L."/>
            <person name="Mehta T."/>
            <person name="Neiman D."/>
            <person name="Pearson M."/>
            <person name="Roberts A."/>
            <person name="Saif S."/>
            <person name="Shea T."/>
            <person name="Shenoy N."/>
            <person name="Sisk P."/>
            <person name="Stolte C."/>
            <person name="Sykes S."/>
            <person name="Walk T."/>
            <person name="White J."/>
            <person name="Yandava C."/>
            <person name="Haas B."/>
            <person name="Nusbaum C."/>
            <person name="Birren B."/>
        </authorList>
    </citation>
    <scope>NUCLEOTIDE SEQUENCE [LARGE SCALE GENOMIC DNA]</scope>
    <source>
        <strain evidence="7">ATCC 64411 / 73-15</strain>
    </source>
</reference>
<dbReference type="eggNOG" id="KOG0725">
    <property type="taxonomic scope" value="Eukaryota"/>
</dbReference>
<reference evidence="5" key="3">
    <citation type="submission" date="2011-03" db="EMBL/GenBank/DDBJ databases">
        <title>Annotation of Magnaporthe poae ATCC 64411.</title>
        <authorList>
            <person name="Ma L.-J."/>
            <person name="Dead R."/>
            <person name="Young S.K."/>
            <person name="Zeng Q."/>
            <person name="Gargeya S."/>
            <person name="Fitzgerald M."/>
            <person name="Haas B."/>
            <person name="Abouelleil A."/>
            <person name="Alvarado L."/>
            <person name="Arachchi H.M."/>
            <person name="Berlin A."/>
            <person name="Brown A."/>
            <person name="Chapman S.B."/>
            <person name="Chen Z."/>
            <person name="Dunbar C."/>
            <person name="Freedman E."/>
            <person name="Gearin G."/>
            <person name="Gellesch M."/>
            <person name="Goldberg J."/>
            <person name="Griggs A."/>
            <person name="Gujja S."/>
            <person name="Heiman D."/>
            <person name="Howarth C."/>
            <person name="Larson L."/>
            <person name="Lui A."/>
            <person name="MacDonald P.J.P."/>
            <person name="Mehta T."/>
            <person name="Montmayeur A."/>
            <person name="Murphy C."/>
            <person name="Neiman D."/>
            <person name="Pearson M."/>
            <person name="Priest M."/>
            <person name="Roberts A."/>
            <person name="Saif S."/>
            <person name="Shea T."/>
            <person name="Shenoy N."/>
            <person name="Sisk P."/>
            <person name="Stolte C."/>
            <person name="Sykes S."/>
            <person name="Yandava C."/>
            <person name="Wortman J."/>
            <person name="Nusbaum C."/>
            <person name="Birren B."/>
        </authorList>
    </citation>
    <scope>NUCLEOTIDE SEQUENCE</scope>
    <source>
        <strain evidence="5">ATCC 64411</strain>
    </source>
</reference>
<protein>
    <submittedName>
        <fullName evidence="5">3-oxoacyl-[acyl-carrier-protein] reductase</fullName>
    </submittedName>
</protein>
<dbReference type="PRINTS" id="PR00081">
    <property type="entry name" value="GDHRDH"/>
</dbReference>
<name>A0A0C4ECH9_MAGP6</name>
<dbReference type="AlphaFoldDB" id="A0A0C4ECH9"/>
<dbReference type="InterPro" id="IPR002347">
    <property type="entry name" value="SDR_fam"/>
</dbReference>
<keyword evidence="3" id="KW-0560">Oxidoreductase</keyword>
<sequence>MGPAVVGPRSRLCSAACLPVETGRYLSMFPDSRSSLTSWPHCTSSYDKQTLLSPHTSKSPSIPRYLDTSTPRHKAKMYRLAGKNAIITGAAGGIGLETSILFAKEGARVLMADISPEALSKAQAKVLSLVPEAKVETVKCDVSKEAEVKAMVESLDSWGGVDVMFNNAGIMHADDADAIDTPEAIWDLTHNINVKGVWFGSKHAVLSLRRHNKTKGSIINTASVVALVGASPFDKLASPRSTQTIRFTLSSRSVGGRITRIADLLHPFCQGVRGVGGPPDPKWAYTASKVAVLALTRELAIVHAREGFRFNNLCPAPLNTPLLQDWLGDDKAKRQRREVHFPTGRFGEAVEQAHPVVFLASDESSFVNGHDFVVDGGMTKAYVTPEGPPLAAPTNNANKSSLD</sequence>
<reference evidence="6" key="5">
    <citation type="submission" date="2015-06" db="UniProtKB">
        <authorList>
            <consortium name="EnsemblFungi"/>
        </authorList>
    </citation>
    <scope>IDENTIFICATION</scope>
    <source>
        <strain evidence="6">ATCC 64411</strain>
    </source>
</reference>
<dbReference type="GO" id="GO:0016491">
    <property type="term" value="F:oxidoreductase activity"/>
    <property type="evidence" value="ECO:0007669"/>
    <property type="project" value="UniProtKB-KW"/>
</dbReference>
<reference evidence="6" key="4">
    <citation type="journal article" date="2015" name="G3 (Bethesda)">
        <title>Genome sequences of three phytopathogenic species of the Magnaporthaceae family of fungi.</title>
        <authorList>
            <person name="Okagaki L.H."/>
            <person name="Nunes C.C."/>
            <person name="Sailsbery J."/>
            <person name="Clay B."/>
            <person name="Brown D."/>
            <person name="John T."/>
            <person name="Oh Y."/>
            <person name="Young N."/>
            <person name="Fitzgerald M."/>
            <person name="Haas B.J."/>
            <person name="Zeng Q."/>
            <person name="Young S."/>
            <person name="Adiconis X."/>
            <person name="Fan L."/>
            <person name="Levin J.Z."/>
            <person name="Mitchell T.K."/>
            <person name="Okubara P.A."/>
            <person name="Farman M.L."/>
            <person name="Kohn L.M."/>
            <person name="Birren B."/>
            <person name="Ma L.-J."/>
            <person name="Dean R.A."/>
        </authorList>
    </citation>
    <scope>NUCLEOTIDE SEQUENCE</scope>
    <source>
        <strain evidence="6">ATCC 64411 / 73-15</strain>
    </source>
</reference>
<evidence type="ECO:0000256" key="4">
    <source>
        <dbReference type="RuleBase" id="RU000363"/>
    </source>
</evidence>